<sequence>MSADFSPGRAIQGVRAILLCPAKRHQIYLVRIIRKISNLEFSEADRFIKRRVSSIIHGCRSFTEDFGMHELDAALHDTHLRKSPGSDKIQMTDHLNQDARLRVLEIINISWSSGRLPRYWKRATVISIRKP</sequence>
<proteinExistence type="predicted"/>
<dbReference type="GO" id="GO:0003964">
    <property type="term" value="F:RNA-directed DNA polymerase activity"/>
    <property type="evidence" value="ECO:0007669"/>
    <property type="project" value="UniProtKB-KW"/>
</dbReference>
<keyword evidence="2" id="KW-1185">Reference proteome</keyword>
<evidence type="ECO:0000313" key="2">
    <source>
        <dbReference type="Proteomes" id="UP000887013"/>
    </source>
</evidence>
<dbReference type="AlphaFoldDB" id="A0A8X6NFS7"/>
<keyword evidence="1" id="KW-0695">RNA-directed DNA polymerase</keyword>
<gene>
    <name evidence="1" type="primary">RTase_539</name>
    <name evidence="1" type="ORF">NPIL_531171</name>
</gene>
<name>A0A8X6NFS7_NEPPI</name>
<organism evidence="1 2">
    <name type="scientific">Nephila pilipes</name>
    <name type="common">Giant wood spider</name>
    <name type="synonym">Nephila maculata</name>
    <dbReference type="NCBI Taxonomy" id="299642"/>
    <lineage>
        <taxon>Eukaryota</taxon>
        <taxon>Metazoa</taxon>
        <taxon>Ecdysozoa</taxon>
        <taxon>Arthropoda</taxon>
        <taxon>Chelicerata</taxon>
        <taxon>Arachnida</taxon>
        <taxon>Araneae</taxon>
        <taxon>Araneomorphae</taxon>
        <taxon>Entelegynae</taxon>
        <taxon>Araneoidea</taxon>
        <taxon>Nephilidae</taxon>
        <taxon>Nephila</taxon>
    </lineage>
</organism>
<comment type="caution">
    <text evidence="1">The sequence shown here is derived from an EMBL/GenBank/DDBJ whole genome shotgun (WGS) entry which is preliminary data.</text>
</comment>
<keyword evidence="1" id="KW-0808">Transferase</keyword>
<dbReference type="Proteomes" id="UP000887013">
    <property type="component" value="Unassembled WGS sequence"/>
</dbReference>
<evidence type="ECO:0000313" key="1">
    <source>
        <dbReference type="EMBL" id="GFT11229.1"/>
    </source>
</evidence>
<accession>A0A8X6NFS7</accession>
<keyword evidence="1" id="KW-0548">Nucleotidyltransferase</keyword>
<protein>
    <submittedName>
        <fullName evidence="1">Putative RNA-directed DNA polymerase from transposon BS</fullName>
    </submittedName>
</protein>
<reference evidence="1" key="1">
    <citation type="submission" date="2020-08" db="EMBL/GenBank/DDBJ databases">
        <title>Multicomponent nature underlies the extraordinary mechanical properties of spider dragline silk.</title>
        <authorList>
            <person name="Kono N."/>
            <person name="Nakamura H."/>
            <person name="Mori M."/>
            <person name="Yoshida Y."/>
            <person name="Ohtoshi R."/>
            <person name="Malay A.D."/>
            <person name="Moran D.A.P."/>
            <person name="Tomita M."/>
            <person name="Numata K."/>
            <person name="Arakawa K."/>
        </authorList>
    </citation>
    <scope>NUCLEOTIDE SEQUENCE</scope>
</reference>
<dbReference type="EMBL" id="BMAW01057459">
    <property type="protein sequence ID" value="GFT11229.1"/>
    <property type="molecule type" value="Genomic_DNA"/>
</dbReference>
<dbReference type="OrthoDB" id="6771547at2759"/>